<dbReference type="Ensembl" id="ENSMMST00000007659.1">
    <property type="protein sequence ID" value="ENSMMSP00000006922.1"/>
    <property type="gene ID" value="ENSMMSG00000005352.1"/>
</dbReference>
<accession>A0A8C6CVG7</accession>
<reference evidence="2" key="2">
    <citation type="submission" date="2025-09" db="UniProtKB">
        <authorList>
            <consortium name="Ensembl"/>
        </authorList>
    </citation>
    <scope>IDENTIFICATION</scope>
</reference>
<feature type="transmembrane region" description="Helical" evidence="1">
    <location>
        <begin position="75"/>
        <end position="96"/>
    </location>
</feature>
<dbReference type="GeneTree" id="ENSGT01010000223213"/>
<feature type="transmembrane region" description="Helical" evidence="1">
    <location>
        <begin position="12"/>
        <end position="34"/>
    </location>
</feature>
<keyword evidence="1" id="KW-1133">Transmembrane helix</keyword>
<evidence type="ECO:0000313" key="3">
    <source>
        <dbReference type="Proteomes" id="UP000694544"/>
    </source>
</evidence>
<name>A0A8C6CVG7_MOSMO</name>
<dbReference type="Proteomes" id="UP000694544">
    <property type="component" value="Unplaced"/>
</dbReference>
<reference evidence="2" key="1">
    <citation type="submission" date="2025-08" db="UniProtKB">
        <authorList>
            <consortium name="Ensembl"/>
        </authorList>
    </citation>
    <scope>IDENTIFICATION</scope>
</reference>
<proteinExistence type="predicted"/>
<keyword evidence="1" id="KW-0472">Membrane</keyword>
<feature type="transmembrane region" description="Helical" evidence="1">
    <location>
        <begin position="41"/>
        <end position="63"/>
    </location>
</feature>
<keyword evidence="3" id="KW-1185">Reference proteome</keyword>
<organism evidence="2 3">
    <name type="scientific">Moschus moschiferus</name>
    <name type="common">Siberian musk deer</name>
    <name type="synonym">Moschus sibiricus</name>
    <dbReference type="NCBI Taxonomy" id="68415"/>
    <lineage>
        <taxon>Eukaryota</taxon>
        <taxon>Metazoa</taxon>
        <taxon>Chordata</taxon>
        <taxon>Craniata</taxon>
        <taxon>Vertebrata</taxon>
        <taxon>Euteleostomi</taxon>
        <taxon>Mammalia</taxon>
        <taxon>Eutheria</taxon>
        <taxon>Laurasiatheria</taxon>
        <taxon>Artiodactyla</taxon>
        <taxon>Ruminantia</taxon>
        <taxon>Pecora</taxon>
        <taxon>Moschidae</taxon>
        <taxon>Moschus</taxon>
    </lineage>
</organism>
<evidence type="ECO:0000256" key="1">
    <source>
        <dbReference type="SAM" id="Phobius"/>
    </source>
</evidence>
<keyword evidence="1" id="KW-0812">Transmembrane</keyword>
<protein>
    <submittedName>
        <fullName evidence="2">Uncharacterized protein</fullName>
    </submittedName>
</protein>
<sequence length="137" mass="15586">MSSLEKCLFSSLANFLIGSFIFLELSCRSCLYILEINPLSVALFAIIFSHSEGCLFTLLIVSFASVLPTFSFRSFIVSGLTFSSLIHFEFIFVYGVRKCSSFILLQVADQFSQYHLLKRLSFLHFIFLPPLSKIRCP</sequence>
<evidence type="ECO:0000313" key="2">
    <source>
        <dbReference type="Ensembl" id="ENSMMSP00000006922.1"/>
    </source>
</evidence>
<dbReference type="AlphaFoldDB" id="A0A8C6CVG7"/>